<evidence type="ECO:0000313" key="5">
    <source>
        <dbReference type="Proteomes" id="UP000295110"/>
    </source>
</evidence>
<reference evidence="4 5" key="1">
    <citation type="submission" date="2019-03" db="EMBL/GenBank/DDBJ databases">
        <title>Genomic Encyclopedia of Type Strains, Phase IV (KMG-IV): sequencing the most valuable type-strain genomes for metagenomic binning, comparative biology and taxonomic classification.</title>
        <authorList>
            <person name="Goeker M."/>
        </authorList>
    </citation>
    <scope>NUCLEOTIDE SEQUENCE [LARGE SCALE GENOMIC DNA]</scope>
    <source>
        <strain evidence="4 5">DSM 654</strain>
    </source>
</reference>
<comment type="similarity">
    <text evidence="1">Belongs to the universal stress protein A family.</text>
</comment>
<evidence type="ECO:0000259" key="3">
    <source>
        <dbReference type="Pfam" id="PF01814"/>
    </source>
</evidence>
<accession>A0A4R3U935</accession>
<feature type="domain" description="UspA" evidence="2">
    <location>
        <begin position="1"/>
        <end position="145"/>
    </location>
</feature>
<organism evidence="4 5">
    <name type="scientific">Roseateles saccharophilus</name>
    <name type="common">Pseudomonas saccharophila</name>
    <dbReference type="NCBI Taxonomy" id="304"/>
    <lineage>
        <taxon>Bacteria</taxon>
        <taxon>Pseudomonadati</taxon>
        <taxon>Pseudomonadota</taxon>
        <taxon>Betaproteobacteria</taxon>
        <taxon>Burkholderiales</taxon>
        <taxon>Sphaerotilaceae</taxon>
        <taxon>Roseateles</taxon>
    </lineage>
</organism>
<dbReference type="InterPro" id="IPR006016">
    <property type="entry name" value="UspA"/>
</dbReference>
<dbReference type="InterPro" id="IPR006015">
    <property type="entry name" value="Universal_stress_UspA"/>
</dbReference>
<dbReference type="AlphaFoldDB" id="A0A4R3U935"/>
<dbReference type="InterPro" id="IPR012312">
    <property type="entry name" value="Hemerythrin-like"/>
</dbReference>
<dbReference type="PANTHER" id="PTHR46268:SF15">
    <property type="entry name" value="UNIVERSAL STRESS PROTEIN HP_0031"/>
    <property type="match status" value="1"/>
</dbReference>
<comment type="caution">
    <text evidence="4">The sequence shown here is derived from an EMBL/GenBank/DDBJ whole genome shotgun (WGS) entry which is preliminary data.</text>
</comment>
<dbReference type="OrthoDB" id="8560984at2"/>
<keyword evidence="5" id="KW-1185">Reference proteome</keyword>
<dbReference type="PRINTS" id="PR01438">
    <property type="entry name" value="UNVRSLSTRESS"/>
</dbReference>
<dbReference type="Pfam" id="PF00582">
    <property type="entry name" value="Usp"/>
    <property type="match status" value="1"/>
</dbReference>
<gene>
    <name evidence="4" type="ORF">EV671_10634</name>
</gene>
<dbReference type="RefSeq" id="WP_132576716.1">
    <property type="nucleotide sequence ID" value="NZ_CBCSGL010000100.1"/>
</dbReference>
<dbReference type="Gene3D" id="1.20.120.520">
    <property type="entry name" value="nmb1532 protein domain like"/>
    <property type="match status" value="1"/>
</dbReference>
<dbReference type="Proteomes" id="UP000295110">
    <property type="component" value="Unassembled WGS sequence"/>
</dbReference>
<name>A0A4R3U935_ROSSA</name>
<dbReference type="Gene3D" id="3.40.50.620">
    <property type="entry name" value="HUPs"/>
    <property type="match status" value="1"/>
</dbReference>
<evidence type="ECO:0000256" key="1">
    <source>
        <dbReference type="ARBA" id="ARBA00008791"/>
    </source>
</evidence>
<dbReference type="CDD" id="cd00293">
    <property type="entry name" value="USP-like"/>
    <property type="match status" value="1"/>
</dbReference>
<dbReference type="InterPro" id="IPR014729">
    <property type="entry name" value="Rossmann-like_a/b/a_fold"/>
</dbReference>
<dbReference type="Pfam" id="PF01814">
    <property type="entry name" value="Hemerythrin"/>
    <property type="match status" value="1"/>
</dbReference>
<feature type="domain" description="Hemerythrin-like" evidence="3">
    <location>
        <begin position="157"/>
        <end position="297"/>
    </location>
</feature>
<protein>
    <submittedName>
        <fullName evidence="4">Nucleotide-binding universal stress UspA family protein</fullName>
    </submittedName>
</protein>
<proteinExistence type="inferred from homology"/>
<dbReference type="PANTHER" id="PTHR46268">
    <property type="entry name" value="STRESS RESPONSE PROTEIN NHAX"/>
    <property type="match status" value="1"/>
</dbReference>
<evidence type="ECO:0000313" key="4">
    <source>
        <dbReference type="EMBL" id="TCU82616.1"/>
    </source>
</evidence>
<sequence length="341" mass="37085">MYRHLLVPIDATDLAVELIGHAVALARPLGARITFFHAVGDAAASLRGEAELLRLTAPEAYEFTVLGKARELLSKAEAAARAQGVPCESRHAMSDHPARAIIEAARAAGCDLVFMASHGHHGKLGMAFASETLEVLMNSGLPVLVSSTGDRPPAARAIAIIRDEHRSLAAVMHAWMHVLAQAASGGDMPDLALMRAMLRYLRDFPAALHHPKEESQLFQRLRARTDACDAELAELERQHLRDGQWLATLERGVEALAEADAAARAEVLAQLGRDVEAYARFLWDHMGREEGVILPAAQAHLLAEDWQAIDAAFAENRDPGFGEGADQKYKRLFSRVINRAG</sequence>
<dbReference type="SUPFAM" id="SSF52402">
    <property type="entry name" value="Adenine nucleotide alpha hydrolases-like"/>
    <property type="match status" value="1"/>
</dbReference>
<dbReference type="EMBL" id="SMBU01000063">
    <property type="protein sequence ID" value="TCU82616.1"/>
    <property type="molecule type" value="Genomic_DNA"/>
</dbReference>
<evidence type="ECO:0000259" key="2">
    <source>
        <dbReference type="Pfam" id="PF00582"/>
    </source>
</evidence>